<dbReference type="InterPro" id="IPR001789">
    <property type="entry name" value="Sig_transdc_resp-reg_receiver"/>
</dbReference>
<name>A0A7J0BSW3_9BACT</name>
<feature type="modified residue" description="4-aspartylphosphate" evidence="1">
    <location>
        <position position="242"/>
    </location>
</feature>
<dbReference type="PANTHER" id="PTHR47233:SF3">
    <property type="entry name" value="CHEMOTAXIS PROTEIN CHEV"/>
    <property type="match status" value="1"/>
</dbReference>
<dbReference type="Gene3D" id="2.40.50.180">
    <property type="entry name" value="CheA-289, Domain 4"/>
    <property type="match status" value="1"/>
</dbReference>
<dbReference type="Pfam" id="PF00072">
    <property type="entry name" value="Response_reg"/>
    <property type="match status" value="1"/>
</dbReference>
<dbReference type="RefSeq" id="WP_174409444.1">
    <property type="nucleotide sequence ID" value="NZ_BLVP01000007.1"/>
</dbReference>
<accession>A0A7J0BSW3</accession>
<keyword evidence="5" id="KW-1185">Reference proteome</keyword>
<evidence type="ECO:0000259" key="3">
    <source>
        <dbReference type="PROSITE" id="PS50851"/>
    </source>
</evidence>
<dbReference type="InterPro" id="IPR024181">
    <property type="entry name" value="Chemotax_regulator_CheV"/>
</dbReference>
<dbReference type="AlphaFoldDB" id="A0A7J0BSW3"/>
<reference evidence="4 5" key="1">
    <citation type="submission" date="2020-05" db="EMBL/GenBank/DDBJ databases">
        <title>Draft genome sequence of Desulfovibrio psychrotolerans JS1T.</title>
        <authorList>
            <person name="Ueno A."/>
            <person name="Tamazawa S."/>
            <person name="Tamamura S."/>
            <person name="Murakami T."/>
            <person name="Kiyama T."/>
            <person name="Inomata H."/>
            <person name="Amano Y."/>
            <person name="Miyakawa K."/>
            <person name="Tamaki H."/>
            <person name="Naganuma T."/>
            <person name="Kaneko K."/>
        </authorList>
    </citation>
    <scope>NUCLEOTIDE SEQUENCE [LARGE SCALE GENOMIC DNA]</scope>
    <source>
        <strain evidence="4 5">JS1</strain>
    </source>
</reference>
<dbReference type="PIRSF" id="PIRSF002867">
    <property type="entry name" value="CheV"/>
    <property type="match status" value="1"/>
</dbReference>
<feature type="domain" description="CheW-like" evidence="3">
    <location>
        <begin position="14"/>
        <end position="160"/>
    </location>
</feature>
<comment type="caution">
    <text evidence="4">The sequence shown here is derived from an EMBL/GenBank/DDBJ whole genome shotgun (WGS) entry which is preliminary data.</text>
</comment>
<dbReference type="SMART" id="SM00448">
    <property type="entry name" value="REC"/>
    <property type="match status" value="1"/>
</dbReference>
<dbReference type="EMBL" id="BLVP01000007">
    <property type="protein sequence ID" value="GFM36789.1"/>
    <property type="molecule type" value="Genomic_DNA"/>
</dbReference>
<dbReference type="GO" id="GO:0006935">
    <property type="term" value="P:chemotaxis"/>
    <property type="evidence" value="ECO:0007669"/>
    <property type="project" value="InterPro"/>
</dbReference>
<gene>
    <name evidence="4" type="primary">cheV-2</name>
    <name evidence="4" type="ORF">DSM19430T_14730</name>
</gene>
<dbReference type="Gene3D" id="3.40.50.2300">
    <property type="match status" value="1"/>
</dbReference>
<keyword evidence="1" id="KW-0597">Phosphoprotein</keyword>
<dbReference type="Proteomes" id="UP000503820">
    <property type="component" value="Unassembled WGS sequence"/>
</dbReference>
<dbReference type="InterPro" id="IPR036061">
    <property type="entry name" value="CheW-like_dom_sf"/>
</dbReference>
<sequence length="313" mass="35097">MSQTNILLESGTNELEIVEFFIDEEDGYRAHYGVNVAKVLEILRKQPVTSMPEMPNPAVMGAFKHRDNTLVALIDLATYLGRHRIQSAEPKVIVTEFNEVVSAFLVSGVNRIHRMSWEEVEAPSEFLQRTTQNAITGVVRLEGRVVFLLDLEMIVADLDSSLAIRMDPNAAVRNCGKVYTIVHADDSGSVRNLVKTLLEACNFKVVQFTNGRDAWEFLERQMVRAQEEGCPVTEYVQGVISDIEMPQMDGHNLCKRIKDSTVLRVLPVALFSSLITEKLEHKGQAVGADAQFAKPDLQRLSDRMLELLEARGL</sequence>
<dbReference type="SUPFAM" id="SSF52172">
    <property type="entry name" value="CheY-like"/>
    <property type="match status" value="1"/>
</dbReference>
<dbReference type="Pfam" id="PF01584">
    <property type="entry name" value="CheW"/>
    <property type="match status" value="1"/>
</dbReference>
<dbReference type="SUPFAM" id="SSF50341">
    <property type="entry name" value="CheW-like"/>
    <property type="match status" value="1"/>
</dbReference>
<dbReference type="InterPro" id="IPR011006">
    <property type="entry name" value="CheY-like_superfamily"/>
</dbReference>
<dbReference type="SMART" id="SM00260">
    <property type="entry name" value="CheW"/>
    <property type="match status" value="1"/>
</dbReference>
<protein>
    <submittedName>
        <fullName evidence="4">Chemotaxis protein CheV</fullName>
    </submittedName>
</protein>
<feature type="domain" description="Response regulatory" evidence="2">
    <location>
        <begin position="180"/>
        <end position="309"/>
    </location>
</feature>
<dbReference type="Gene3D" id="2.30.30.40">
    <property type="entry name" value="SH3 Domains"/>
    <property type="match status" value="1"/>
</dbReference>
<dbReference type="GO" id="GO:0000160">
    <property type="term" value="P:phosphorelay signal transduction system"/>
    <property type="evidence" value="ECO:0007669"/>
    <property type="project" value="InterPro"/>
</dbReference>
<evidence type="ECO:0000256" key="1">
    <source>
        <dbReference type="PROSITE-ProRule" id="PRU00169"/>
    </source>
</evidence>
<dbReference type="PANTHER" id="PTHR47233">
    <property type="entry name" value="CHEMOTAXIS PROTEIN CHEV"/>
    <property type="match status" value="1"/>
</dbReference>
<dbReference type="InterPro" id="IPR002545">
    <property type="entry name" value="CheW-lke_dom"/>
</dbReference>
<dbReference type="PROSITE" id="PS50110">
    <property type="entry name" value="RESPONSE_REGULATORY"/>
    <property type="match status" value="1"/>
</dbReference>
<proteinExistence type="predicted"/>
<evidence type="ECO:0000259" key="2">
    <source>
        <dbReference type="PROSITE" id="PS50110"/>
    </source>
</evidence>
<evidence type="ECO:0000313" key="5">
    <source>
        <dbReference type="Proteomes" id="UP000503820"/>
    </source>
</evidence>
<evidence type="ECO:0000313" key="4">
    <source>
        <dbReference type="EMBL" id="GFM36789.1"/>
    </source>
</evidence>
<dbReference type="PROSITE" id="PS50851">
    <property type="entry name" value="CHEW"/>
    <property type="match status" value="1"/>
</dbReference>
<organism evidence="4 5">
    <name type="scientific">Desulfovibrio psychrotolerans</name>
    <dbReference type="NCBI Taxonomy" id="415242"/>
    <lineage>
        <taxon>Bacteria</taxon>
        <taxon>Pseudomonadati</taxon>
        <taxon>Thermodesulfobacteriota</taxon>
        <taxon>Desulfovibrionia</taxon>
        <taxon>Desulfovibrionales</taxon>
        <taxon>Desulfovibrionaceae</taxon>
        <taxon>Desulfovibrio</taxon>
    </lineage>
</organism>